<protein>
    <submittedName>
        <fullName evidence="1">Unnamed protein product</fullName>
    </submittedName>
</protein>
<gene>
    <name evidence="1" type="ORF">Amon02_001221300</name>
</gene>
<proteinExistence type="predicted"/>
<accession>A0ACB5U9S5</accession>
<keyword evidence="2" id="KW-1185">Reference proteome</keyword>
<reference evidence="1" key="1">
    <citation type="submission" date="2023-04" db="EMBL/GenBank/DDBJ databases">
        <title>Ambrosiozyma monospora NBRC 10751.</title>
        <authorList>
            <person name="Ichikawa N."/>
            <person name="Sato H."/>
            <person name="Tonouchi N."/>
        </authorList>
    </citation>
    <scope>NUCLEOTIDE SEQUENCE</scope>
    <source>
        <strain evidence="1">NBRC 10751</strain>
    </source>
</reference>
<sequence>MPHVAQWFQGITHTINIPLAEPMTSRDIRNMYQDRYQGEQLITVSGEAPLVKDISGKHGVVVGEFNVSAKQDRVVVVATIDNLLKGASTQCLQNINLVMKYDEYAGIPDDLIIRG</sequence>
<evidence type="ECO:0000313" key="2">
    <source>
        <dbReference type="Proteomes" id="UP001165064"/>
    </source>
</evidence>
<organism evidence="1 2">
    <name type="scientific">Ambrosiozyma monospora</name>
    <name type="common">Yeast</name>
    <name type="synonym">Endomycopsis monosporus</name>
    <dbReference type="NCBI Taxonomy" id="43982"/>
    <lineage>
        <taxon>Eukaryota</taxon>
        <taxon>Fungi</taxon>
        <taxon>Dikarya</taxon>
        <taxon>Ascomycota</taxon>
        <taxon>Saccharomycotina</taxon>
        <taxon>Pichiomycetes</taxon>
        <taxon>Pichiales</taxon>
        <taxon>Pichiaceae</taxon>
        <taxon>Ambrosiozyma</taxon>
    </lineage>
</organism>
<evidence type="ECO:0000313" key="1">
    <source>
        <dbReference type="EMBL" id="GMF05100.1"/>
    </source>
</evidence>
<dbReference type="EMBL" id="BSXS01014198">
    <property type="protein sequence ID" value="GMF05100.1"/>
    <property type="molecule type" value="Genomic_DNA"/>
</dbReference>
<dbReference type="Proteomes" id="UP001165064">
    <property type="component" value="Unassembled WGS sequence"/>
</dbReference>
<comment type="caution">
    <text evidence="1">The sequence shown here is derived from an EMBL/GenBank/DDBJ whole genome shotgun (WGS) entry which is preliminary data.</text>
</comment>
<name>A0ACB5U9S5_AMBMO</name>